<protein>
    <submittedName>
        <fullName evidence="6">CidB/LrgB family autolysis modulator</fullName>
    </submittedName>
</protein>
<dbReference type="InterPro" id="IPR007300">
    <property type="entry name" value="CidB/LrgB"/>
</dbReference>
<feature type="transmembrane region" description="Helical" evidence="5">
    <location>
        <begin position="62"/>
        <end position="81"/>
    </location>
</feature>
<evidence type="ECO:0000256" key="2">
    <source>
        <dbReference type="ARBA" id="ARBA00022692"/>
    </source>
</evidence>
<evidence type="ECO:0000256" key="3">
    <source>
        <dbReference type="ARBA" id="ARBA00022989"/>
    </source>
</evidence>
<evidence type="ECO:0000256" key="1">
    <source>
        <dbReference type="ARBA" id="ARBA00004141"/>
    </source>
</evidence>
<keyword evidence="7" id="KW-1185">Reference proteome</keyword>
<dbReference type="PANTHER" id="PTHR30249:SF0">
    <property type="entry name" value="PLASTIDAL GLYCOLATE_GLYCERATE TRANSLOCATOR 1, CHLOROPLASTIC"/>
    <property type="match status" value="1"/>
</dbReference>
<proteinExistence type="predicted"/>
<evidence type="ECO:0000256" key="4">
    <source>
        <dbReference type="ARBA" id="ARBA00023136"/>
    </source>
</evidence>
<dbReference type="EMBL" id="BSSU01000010">
    <property type="protein sequence ID" value="GLX82727.1"/>
    <property type="molecule type" value="Genomic_DNA"/>
</dbReference>
<accession>A0ABQ6H7E5</accession>
<feature type="transmembrane region" description="Helical" evidence="5">
    <location>
        <begin position="31"/>
        <end position="50"/>
    </location>
</feature>
<feature type="transmembrane region" description="Helical" evidence="5">
    <location>
        <begin position="146"/>
        <end position="169"/>
    </location>
</feature>
<keyword evidence="4 5" id="KW-0472">Membrane</keyword>
<sequence length="230" mass="25156">MLAHPIDFIFYILLTIVTYHLFVVMQNKLKLIWLNPMMMSLLVLIPILSLNDISYQRYYQDTQIFTQLLEPAIVALGFVLYQQLHTIKGHLKGIFIILSSGISLIMLINMMMTIWLLERYDIAVSVSLKSVTTPIGLALTEQLGGIAAITAVSIIIAGIVGAIWGLPLLKRFGINDPQAQGLAIGCASHALGTATVSKLSYEHGAYSSLALVVSAVITALISPLIIPFFS</sequence>
<organism evidence="6 7">
    <name type="scientific">Thalassotalea eurytherma</name>
    <dbReference type="NCBI Taxonomy" id="1144278"/>
    <lineage>
        <taxon>Bacteria</taxon>
        <taxon>Pseudomonadati</taxon>
        <taxon>Pseudomonadota</taxon>
        <taxon>Gammaproteobacteria</taxon>
        <taxon>Alteromonadales</taxon>
        <taxon>Colwelliaceae</taxon>
        <taxon>Thalassotalea</taxon>
    </lineage>
</organism>
<evidence type="ECO:0000313" key="6">
    <source>
        <dbReference type="EMBL" id="GLX82727.1"/>
    </source>
</evidence>
<dbReference type="Proteomes" id="UP001157133">
    <property type="component" value="Unassembled WGS sequence"/>
</dbReference>
<dbReference type="PANTHER" id="PTHR30249">
    <property type="entry name" value="PUTATIVE SEROTONIN TRANSPORTER"/>
    <property type="match status" value="1"/>
</dbReference>
<reference evidence="6 7" key="1">
    <citation type="submission" date="2023-03" db="EMBL/GenBank/DDBJ databases">
        <title>Draft genome sequence of Thalassotalea eurytherma JCM 18482T.</title>
        <authorList>
            <person name="Sawabe T."/>
        </authorList>
    </citation>
    <scope>NUCLEOTIDE SEQUENCE [LARGE SCALE GENOMIC DNA]</scope>
    <source>
        <strain evidence="6 7">JCM 18482</strain>
    </source>
</reference>
<feature type="transmembrane region" description="Helical" evidence="5">
    <location>
        <begin position="93"/>
        <end position="117"/>
    </location>
</feature>
<dbReference type="RefSeq" id="WP_284208099.1">
    <property type="nucleotide sequence ID" value="NZ_BSSU01000010.1"/>
</dbReference>
<evidence type="ECO:0000256" key="5">
    <source>
        <dbReference type="SAM" id="Phobius"/>
    </source>
</evidence>
<evidence type="ECO:0000313" key="7">
    <source>
        <dbReference type="Proteomes" id="UP001157133"/>
    </source>
</evidence>
<feature type="transmembrane region" description="Helical" evidence="5">
    <location>
        <begin position="205"/>
        <end position="229"/>
    </location>
</feature>
<feature type="transmembrane region" description="Helical" evidence="5">
    <location>
        <begin position="6"/>
        <end position="24"/>
    </location>
</feature>
<keyword evidence="3 5" id="KW-1133">Transmembrane helix</keyword>
<comment type="caution">
    <text evidence="6">The sequence shown here is derived from an EMBL/GenBank/DDBJ whole genome shotgun (WGS) entry which is preliminary data.</text>
</comment>
<comment type="subcellular location">
    <subcellularLocation>
        <location evidence="1">Membrane</location>
        <topology evidence="1">Multi-pass membrane protein</topology>
    </subcellularLocation>
</comment>
<gene>
    <name evidence="6" type="ORF">theurythT_21790</name>
</gene>
<dbReference type="Pfam" id="PF04172">
    <property type="entry name" value="LrgB"/>
    <property type="match status" value="1"/>
</dbReference>
<name>A0ABQ6H7E5_9GAMM</name>
<keyword evidence="2 5" id="KW-0812">Transmembrane</keyword>